<evidence type="ECO:0000259" key="1">
    <source>
        <dbReference type="Pfam" id="PF13936"/>
    </source>
</evidence>
<dbReference type="AlphaFoldDB" id="A0A6I8MHD9"/>
<reference evidence="2 3" key="1">
    <citation type="submission" date="2019-11" db="EMBL/GenBank/DDBJ databases">
        <authorList>
            <person name="Brisse S."/>
        </authorList>
    </citation>
    <scope>NUCLEOTIDE SEQUENCE [LARGE SCALE GENOMIC DNA]</scope>
    <source>
        <strain evidence="2">FRC0190</strain>
    </source>
</reference>
<evidence type="ECO:0000313" key="3">
    <source>
        <dbReference type="Proteomes" id="UP000423525"/>
    </source>
</evidence>
<feature type="domain" description="Transposase IS30-like HTH" evidence="1">
    <location>
        <begin position="28"/>
        <end position="70"/>
    </location>
</feature>
<dbReference type="EMBL" id="LR738855">
    <property type="protein sequence ID" value="VZH85977.1"/>
    <property type="molecule type" value="Genomic_DNA"/>
</dbReference>
<proteinExistence type="predicted"/>
<accession>A0A6I8MHD9</accession>
<protein>
    <submittedName>
        <fullName evidence="2">IS30 family transposase</fullName>
    </submittedName>
</protein>
<dbReference type="Pfam" id="PF13936">
    <property type="entry name" value="HTH_38"/>
    <property type="match status" value="1"/>
</dbReference>
<sequence>MSSPYVDGREAVPVQIIPQERIDQRISPRYLSVEECEIIFDMKRCGAGVREIARHLGRSAGTISKEFARNRDEFGLYLLSYAHRQSVLRQFRPKSARWMPIRSFATQCGRCLKVGILRSRFPEGCAGTILAMTLCMCVRKLFINHCSSRPRGLKKEIAAALRRGHT</sequence>
<gene>
    <name evidence="2" type="ORF">FRC0190_01909</name>
</gene>
<evidence type="ECO:0000313" key="2">
    <source>
        <dbReference type="EMBL" id="VZH85977.1"/>
    </source>
</evidence>
<name>A0A6I8MHD9_9CORY</name>
<dbReference type="Proteomes" id="UP000423525">
    <property type="component" value="Chromosome"/>
</dbReference>
<dbReference type="InterPro" id="IPR025246">
    <property type="entry name" value="IS30-like_HTH"/>
</dbReference>
<dbReference type="KEGG" id="crf:FRC0190_01909"/>
<organism evidence="2 3">
    <name type="scientific">Corynebacterium rouxii</name>
    <dbReference type="NCBI Taxonomy" id="2719119"/>
    <lineage>
        <taxon>Bacteria</taxon>
        <taxon>Bacillati</taxon>
        <taxon>Actinomycetota</taxon>
        <taxon>Actinomycetes</taxon>
        <taxon>Mycobacteriales</taxon>
        <taxon>Corynebacteriaceae</taxon>
        <taxon>Corynebacterium</taxon>
    </lineage>
</organism>